<evidence type="ECO:0000256" key="2">
    <source>
        <dbReference type="ARBA" id="ARBA00022723"/>
    </source>
</evidence>
<comment type="caution">
    <text evidence="7">The sequence shown here is derived from an EMBL/GenBank/DDBJ whole genome shotgun (WGS) entry which is preliminary data.</text>
</comment>
<dbReference type="PROSITE" id="PS51354">
    <property type="entry name" value="GLUTAREDOXIN_2"/>
    <property type="match status" value="1"/>
</dbReference>
<evidence type="ECO:0000259" key="6">
    <source>
        <dbReference type="Pfam" id="PF00462"/>
    </source>
</evidence>
<dbReference type="SUPFAM" id="SSF52833">
    <property type="entry name" value="Thioredoxin-like"/>
    <property type="match status" value="1"/>
</dbReference>
<keyword evidence="5" id="KW-0676">Redox-active center</keyword>
<evidence type="ECO:0000256" key="4">
    <source>
        <dbReference type="ARBA" id="ARBA00023014"/>
    </source>
</evidence>
<gene>
    <name evidence="7" type="ORF">ACHAWO_008461</name>
</gene>
<dbReference type="PANTHER" id="PTHR10293:SF16">
    <property type="entry name" value="GLUTAREDOXIN-RELATED PROTEIN 5, MITOCHONDRIAL"/>
    <property type="match status" value="1"/>
</dbReference>
<dbReference type="PANTHER" id="PTHR10293">
    <property type="entry name" value="GLUTAREDOXIN FAMILY MEMBER"/>
    <property type="match status" value="1"/>
</dbReference>
<evidence type="ECO:0000313" key="7">
    <source>
        <dbReference type="EMBL" id="KAL3799350.1"/>
    </source>
</evidence>
<dbReference type="FunFam" id="3.40.30.10:FF:000005">
    <property type="entry name" value="Glutaredoxin 5"/>
    <property type="match status" value="1"/>
</dbReference>
<dbReference type="GO" id="GO:0046872">
    <property type="term" value="F:metal ion binding"/>
    <property type="evidence" value="ECO:0007669"/>
    <property type="project" value="UniProtKB-KW"/>
</dbReference>
<dbReference type="NCBIfam" id="TIGR00365">
    <property type="entry name" value="Grx4 family monothiol glutaredoxin"/>
    <property type="match status" value="1"/>
</dbReference>
<dbReference type="EMBL" id="JALLPJ020000190">
    <property type="protein sequence ID" value="KAL3799350.1"/>
    <property type="molecule type" value="Genomic_DNA"/>
</dbReference>
<dbReference type="Pfam" id="PF00462">
    <property type="entry name" value="Glutaredoxin"/>
    <property type="match status" value="1"/>
</dbReference>
<evidence type="ECO:0000256" key="5">
    <source>
        <dbReference type="ARBA" id="ARBA00023284"/>
    </source>
</evidence>
<dbReference type="InterPro" id="IPR036249">
    <property type="entry name" value="Thioredoxin-like_sf"/>
</dbReference>
<keyword evidence="1" id="KW-0001">2Fe-2S</keyword>
<keyword evidence="3" id="KW-0408">Iron</keyword>
<dbReference type="GO" id="GO:0005739">
    <property type="term" value="C:mitochondrion"/>
    <property type="evidence" value="ECO:0007669"/>
    <property type="project" value="UniProtKB-ARBA"/>
</dbReference>
<dbReference type="InterPro" id="IPR002109">
    <property type="entry name" value="Glutaredoxin"/>
</dbReference>
<evidence type="ECO:0000256" key="3">
    <source>
        <dbReference type="ARBA" id="ARBA00023004"/>
    </source>
</evidence>
<keyword evidence="4" id="KW-0411">Iron-sulfur</keyword>
<keyword evidence="2" id="KW-0479">Metal-binding</keyword>
<dbReference type="Gene3D" id="3.40.30.10">
    <property type="entry name" value="Glutaredoxin"/>
    <property type="match status" value="1"/>
</dbReference>
<dbReference type="InterPro" id="IPR033658">
    <property type="entry name" value="GRX_PICOT-like"/>
</dbReference>
<dbReference type="Proteomes" id="UP001530400">
    <property type="component" value="Unassembled WGS sequence"/>
</dbReference>
<feature type="domain" description="Glutaredoxin" evidence="6">
    <location>
        <begin position="84"/>
        <end position="148"/>
    </location>
</feature>
<organism evidence="7 8">
    <name type="scientific">Cyclotella atomus</name>
    <dbReference type="NCBI Taxonomy" id="382360"/>
    <lineage>
        <taxon>Eukaryota</taxon>
        <taxon>Sar</taxon>
        <taxon>Stramenopiles</taxon>
        <taxon>Ochrophyta</taxon>
        <taxon>Bacillariophyta</taxon>
        <taxon>Coscinodiscophyceae</taxon>
        <taxon>Thalassiosirophycidae</taxon>
        <taxon>Stephanodiscales</taxon>
        <taxon>Stephanodiscaceae</taxon>
        <taxon>Cyclotella</taxon>
    </lineage>
</organism>
<protein>
    <recommendedName>
        <fullName evidence="6">Glutaredoxin domain-containing protein</fullName>
    </recommendedName>
</protein>
<dbReference type="GO" id="GO:0051537">
    <property type="term" value="F:2 iron, 2 sulfur cluster binding"/>
    <property type="evidence" value="ECO:0007669"/>
    <property type="project" value="UniProtKB-KW"/>
</dbReference>
<keyword evidence="8" id="KW-1185">Reference proteome</keyword>
<dbReference type="CDD" id="cd03028">
    <property type="entry name" value="GRX_PICOT_like"/>
    <property type="match status" value="1"/>
</dbReference>
<accession>A0ABD3QNQ9</accession>
<sequence length="173" mass="19385">MFSRSIIIRGARSLASQQHKIPEKFNPLSAVSTNLTAPQSLFDTTTTRHFSHDDFAPQKKHNLENSNDSEILSLIDSHVKSNRIMLYMKGSPSQPMCGFSANIVQILKNQGVDFASVNVLDYPEVREGVKKYAQWPTIPQLYVDGEFVGGLDIVKDLEDSGELSEMLKVEKKD</sequence>
<evidence type="ECO:0000256" key="1">
    <source>
        <dbReference type="ARBA" id="ARBA00022714"/>
    </source>
</evidence>
<dbReference type="InterPro" id="IPR004480">
    <property type="entry name" value="Monothiol_GRX-rel"/>
</dbReference>
<reference evidence="7 8" key="1">
    <citation type="submission" date="2024-10" db="EMBL/GenBank/DDBJ databases">
        <title>Updated reference genomes for cyclostephanoid diatoms.</title>
        <authorList>
            <person name="Roberts W.R."/>
            <person name="Alverson A.J."/>
        </authorList>
    </citation>
    <scope>NUCLEOTIDE SEQUENCE [LARGE SCALE GENOMIC DNA]</scope>
    <source>
        <strain evidence="7 8">AJA010-31</strain>
    </source>
</reference>
<evidence type="ECO:0000313" key="8">
    <source>
        <dbReference type="Proteomes" id="UP001530400"/>
    </source>
</evidence>
<name>A0ABD3QNQ9_9STRA</name>
<proteinExistence type="predicted"/>
<dbReference type="AlphaFoldDB" id="A0ABD3QNQ9"/>